<gene>
    <name evidence="2" type="ORF">SOCE836_088050</name>
</gene>
<protein>
    <submittedName>
        <fullName evidence="2">Uncharacterized protein</fullName>
    </submittedName>
</protein>
<reference evidence="2 3" key="1">
    <citation type="submission" date="2015-09" db="EMBL/GenBank/DDBJ databases">
        <title>Sorangium comparison.</title>
        <authorList>
            <person name="Zaburannyi N."/>
            <person name="Bunk B."/>
            <person name="Overmann J."/>
            <person name="Mueller R."/>
        </authorList>
    </citation>
    <scope>NUCLEOTIDE SEQUENCE [LARGE SCALE GENOMIC DNA]</scope>
    <source>
        <strain evidence="2 3">So ce836</strain>
    </source>
</reference>
<dbReference type="Proteomes" id="UP000295497">
    <property type="component" value="Chromosome"/>
</dbReference>
<feature type="region of interest" description="Disordered" evidence="1">
    <location>
        <begin position="52"/>
        <end position="75"/>
    </location>
</feature>
<accession>A0A4P2R104</accession>
<organism evidence="2 3">
    <name type="scientific">Sorangium cellulosum</name>
    <name type="common">Polyangium cellulosum</name>
    <dbReference type="NCBI Taxonomy" id="56"/>
    <lineage>
        <taxon>Bacteria</taxon>
        <taxon>Pseudomonadati</taxon>
        <taxon>Myxococcota</taxon>
        <taxon>Polyangia</taxon>
        <taxon>Polyangiales</taxon>
        <taxon>Polyangiaceae</taxon>
        <taxon>Sorangium</taxon>
    </lineage>
</organism>
<evidence type="ECO:0000256" key="1">
    <source>
        <dbReference type="SAM" id="MobiDB-lite"/>
    </source>
</evidence>
<proteinExistence type="predicted"/>
<name>A0A4P2R104_SORCE</name>
<evidence type="ECO:0000313" key="2">
    <source>
        <dbReference type="EMBL" id="AUX36597.1"/>
    </source>
</evidence>
<evidence type="ECO:0000313" key="3">
    <source>
        <dbReference type="Proteomes" id="UP000295497"/>
    </source>
</evidence>
<sequence>MGAAPGLTAREWEDNHPAMRAAALRRASTVLPFAVLVASAGAACTLDVQGTGGSGAGGAPASPGDDGGGGEGSVDGLPNGMLYGWSASAPAQPGIYELPGWLTLESPTPDKTVQIGEGALVSGIAAHAARARRIRDDGPYGLSLESARENRIPLSTPLQRPWRTFHEASLAEARGPDGEVSAGRVSDEDTAQAAAAYVPVDRSDGSTSTVSGWVGDVEGEEGDFAWIRAFAFDEAAQNDERARVPAPARAWRRVDLTGVETARAGQIWVYPAAGDDARQSAASFAFLSLESARYPSSAIPTSGSARRREADVLYANNAEWLIWKGWFKAILEFAPNYASGEQLADHDLLYIDSGTRVFLRASDGAVVMTVTGADGSASLATESLSWEREQAFQVEVSSSPSGLSLRVALDEGDGGKDVSVDEPAAAVAIAVPESGRIHILGDPDGSQECADLRRVEFYEVH</sequence>
<dbReference type="EMBL" id="CP012672">
    <property type="protein sequence ID" value="AUX36597.1"/>
    <property type="molecule type" value="Genomic_DNA"/>
</dbReference>
<dbReference type="AlphaFoldDB" id="A0A4P2R104"/>